<protein>
    <submittedName>
        <fullName evidence="1">B3 domain-containing protein REM14</fullName>
    </submittedName>
</protein>
<organism evidence="1 2">
    <name type="scientific">Cardamine amara subsp. amara</name>
    <dbReference type="NCBI Taxonomy" id="228776"/>
    <lineage>
        <taxon>Eukaryota</taxon>
        <taxon>Viridiplantae</taxon>
        <taxon>Streptophyta</taxon>
        <taxon>Embryophyta</taxon>
        <taxon>Tracheophyta</taxon>
        <taxon>Spermatophyta</taxon>
        <taxon>Magnoliopsida</taxon>
        <taxon>eudicotyledons</taxon>
        <taxon>Gunneridae</taxon>
        <taxon>Pentapetalae</taxon>
        <taxon>rosids</taxon>
        <taxon>malvids</taxon>
        <taxon>Brassicales</taxon>
        <taxon>Brassicaceae</taxon>
        <taxon>Cardamineae</taxon>
        <taxon>Cardamine</taxon>
    </lineage>
</organism>
<dbReference type="AlphaFoldDB" id="A0ABD1ACP9"/>
<dbReference type="PANTHER" id="PTHR31674">
    <property type="entry name" value="B3 DOMAIN-CONTAINING PROTEIN REM-LIKE 3-RELATED"/>
    <property type="match status" value="1"/>
</dbReference>
<evidence type="ECO:0000313" key="2">
    <source>
        <dbReference type="Proteomes" id="UP001558713"/>
    </source>
</evidence>
<sequence>MVWYLLQRILVTFFLENIEGIYKLKKVELSSDASKITGKVNIDGKRLTDSWKESLLFHIVVFRQERDMAFHLTLLGPSCCEIPLVLWLMFRLRL</sequence>
<gene>
    <name evidence="1" type="ORF">V5N11_019943</name>
</gene>
<dbReference type="PANTHER" id="PTHR31674:SF62">
    <property type="entry name" value="B3 DOMAIN-CONTAINING PROTEIN REM14-RELATED"/>
    <property type="match status" value="1"/>
</dbReference>
<dbReference type="EMBL" id="JBANAX010000533">
    <property type="protein sequence ID" value="KAL1204552.1"/>
    <property type="molecule type" value="Genomic_DNA"/>
</dbReference>
<comment type="caution">
    <text evidence="1">The sequence shown here is derived from an EMBL/GenBank/DDBJ whole genome shotgun (WGS) entry which is preliminary data.</text>
</comment>
<proteinExistence type="predicted"/>
<reference evidence="1 2" key="1">
    <citation type="submission" date="2024-04" db="EMBL/GenBank/DDBJ databases">
        <title>Genome assembly C_amara_ONT_v2.</title>
        <authorList>
            <person name="Yant L."/>
            <person name="Moore C."/>
            <person name="Slenker M."/>
        </authorList>
    </citation>
    <scope>NUCLEOTIDE SEQUENCE [LARGE SCALE GENOMIC DNA]</scope>
    <source>
        <tissue evidence="1">Leaf</tissue>
    </source>
</reference>
<dbReference type="InterPro" id="IPR039218">
    <property type="entry name" value="REM_fam"/>
</dbReference>
<name>A0ABD1ACP9_CARAN</name>
<dbReference type="Proteomes" id="UP001558713">
    <property type="component" value="Unassembled WGS sequence"/>
</dbReference>
<evidence type="ECO:0000313" key="1">
    <source>
        <dbReference type="EMBL" id="KAL1204552.1"/>
    </source>
</evidence>
<keyword evidence="2" id="KW-1185">Reference proteome</keyword>
<accession>A0ABD1ACP9</accession>